<dbReference type="EMBL" id="MG702567">
    <property type="protein sequence ID" value="AUO15212.1"/>
    <property type="molecule type" value="Genomic_DNA"/>
</dbReference>
<protein>
    <submittedName>
        <fullName evidence="1">WSSV447</fullName>
    </submittedName>
</protein>
<accession>A0A2I6SCD7</accession>
<organism evidence="1">
    <name type="scientific">White spot syndrome virus</name>
    <dbReference type="NCBI Taxonomy" id="342409"/>
    <lineage>
        <taxon>Viruses</taxon>
        <taxon>Viruses incertae sedis</taxon>
        <taxon>Naldaviricetes</taxon>
        <taxon>Nimaviridae</taxon>
        <taxon>Whispovirus</taxon>
    </lineage>
</organism>
<name>A0A2I6SCD7_9VIRU</name>
<dbReference type="Proteomes" id="UP000267352">
    <property type="component" value="Segment"/>
</dbReference>
<proteinExistence type="predicted"/>
<reference evidence="1" key="1">
    <citation type="submission" date="2017-12" db="EMBL/GenBank/DDBJ databases">
        <authorList>
            <person name="Katneni V.K."/>
            <person name="Shekhar M.S."/>
            <person name="Otta S.K."/>
            <person name="Karthic K."/>
            <person name="Jangam A.K."/>
            <person name="Gopikrishna G."/>
            <person name="Vijayan K.K."/>
        </authorList>
    </citation>
    <scope>NUCLEOTIDE SEQUENCE [LARGE SCALE GENOMIC DNA]</scope>
    <source>
        <strain evidence="1">IN_AP4RU</strain>
    </source>
</reference>
<reference evidence="1" key="2">
    <citation type="journal article" date="2018" name="Genome Announc.">
        <title>First Report of a Complete Genome Sequence of White spot syndrome virus from India.</title>
        <authorList>
            <person name="Vinaya Kumar K."/>
            <person name="Shekhar M.S."/>
            <person name="Otta S.K."/>
            <person name="Karthic K."/>
            <person name="Ashok Kumar J."/>
            <person name="Gopikrishna G."/>
            <person name="Vijayan K.K."/>
        </authorList>
    </citation>
    <scope>NUCLEOTIDE SEQUENCE</scope>
    <source>
        <strain evidence="1">IN_AP4RU</strain>
    </source>
</reference>
<sequence>MSMKISGKCTKRGCLFWTLEEIDFERILKIGRNSLKMRRISFSRFWRSLHPLTEL</sequence>
<evidence type="ECO:0000313" key="1">
    <source>
        <dbReference type="EMBL" id="AUO15212.1"/>
    </source>
</evidence>